<comment type="caution">
    <text evidence="2">The sequence shown here is derived from an EMBL/GenBank/DDBJ whole genome shotgun (WGS) entry which is preliminary data.</text>
</comment>
<dbReference type="AlphaFoldDB" id="A0A4R8QU17"/>
<feature type="compositionally biased region" description="Polar residues" evidence="1">
    <location>
        <begin position="199"/>
        <end position="211"/>
    </location>
</feature>
<feature type="compositionally biased region" description="Polar residues" evidence="1">
    <location>
        <begin position="594"/>
        <end position="604"/>
    </location>
</feature>
<feature type="compositionally biased region" description="Basic and acidic residues" evidence="1">
    <location>
        <begin position="475"/>
        <end position="492"/>
    </location>
</feature>
<feature type="region of interest" description="Disordered" evidence="1">
    <location>
        <begin position="1"/>
        <end position="604"/>
    </location>
</feature>
<dbReference type="PANTHER" id="PTHR39606">
    <property type="entry name" value="SURFACE PROTEIN, PUTATIVE-RELATED"/>
    <property type="match status" value="1"/>
</dbReference>
<feature type="compositionally biased region" description="Basic and acidic residues" evidence="1">
    <location>
        <begin position="361"/>
        <end position="371"/>
    </location>
</feature>
<sequence length="651" mass="66614">MGLGQKIKEALHHDEPQSQTYESNKPPGAFPSDSTNTKHTNTASTTNAMNDHTSTGRTGHTGTGTGTGLTGNTTAGSVNPTRNTNTVNPHGGATGGLTGKSTHQPTDSGIDIGHRKAVNDEYRRTGDRNTNDPYWGSVGSESHGVTGNTGSGLAGSNARTGYDDPSGTHGPHGNRVANQADPRVDSDRDHRGAPGSGLTGSHNVPTGSHNVPTGYDDPSGTHGPHGNRVANQADPRVDSDRDHRGAPGSGLTGSHNVSTGYDDRSGTHGPHGNRVANQADPRVDSDRDHRGAPGSGLTGSGINSGINSGVHSGVHSGVNTGYDNTSGTRGLTGSNNVRTGYDDPAGTHGPHSNRLANQADPRVDSDRDHRGAPGHGLTGNNKDLPLRPNERPYGSSIDDSRGTGPKAVGGGVYNPNASAGGHHDPTSDVDRSIEGREFTHTGPSGNVGSGAGNQMQYGISNPVDNPTLTGAHANDPNDTRMRDRDMGRDRTGHGIAGGAAGAGLGLAASEAAHRHHHDDIRGSTHGVGNTSGGGLNSSVNTHGGAGGYNDRHRSSLTGSEPGVPKTSMLDPYNSSSPTSHGVGSDGGLVGGRNASPTFNQGGLSSNIPSGMGPDHYGPGHEGAKVMHTCSHCGNDNDISRYFKKDAVYRMN</sequence>
<name>A0A4R8QU17_9PEZI</name>
<feature type="compositionally biased region" description="Basic and acidic residues" evidence="1">
    <location>
        <begin position="112"/>
        <end position="130"/>
    </location>
</feature>
<gene>
    <name evidence="2" type="ORF">C8035_v007731</name>
</gene>
<feature type="compositionally biased region" description="Low complexity" evidence="1">
    <location>
        <begin position="300"/>
        <end position="321"/>
    </location>
</feature>
<feature type="compositionally biased region" description="Basic and acidic residues" evidence="1">
    <location>
        <begin position="1"/>
        <end position="16"/>
    </location>
</feature>
<evidence type="ECO:0008006" key="4">
    <source>
        <dbReference type="Google" id="ProtNLM"/>
    </source>
</evidence>
<evidence type="ECO:0000256" key="1">
    <source>
        <dbReference type="SAM" id="MobiDB-lite"/>
    </source>
</evidence>
<accession>A0A4R8QU17</accession>
<reference evidence="2 3" key="1">
    <citation type="submission" date="2018-11" db="EMBL/GenBank/DDBJ databases">
        <title>Genome sequence and assembly of Colletotrichum spinosum.</title>
        <authorList>
            <person name="Gan P."/>
            <person name="Shirasu K."/>
        </authorList>
    </citation>
    <scope>NUCLEOTIDE SEQUENCE [LARGE SCALE GENOMIC DNA]</scope>
    <source>
        <strain evidence="2 3">CBS 515.97</strain>
    </source>
</reference>
<evidence type="ECO:0000313" key="2">
    <source>
        <dbReference type="EMBL" id="TDZ38023.1"/>
    </source>
</evidence>
<feature type="compositionally biased region" description="Polar residues" evidence="1">
    <location>
        <begin position="452"/>
        <end position="468"/>
    </location>
</feature>
<feature type="compositionally biased region" description="Gly residues" evidence="1">
    <location>
        <begin position="59"/>
        <end position="69"/>
    </location>
</feature>
<keyword evidence="3" id="KW-1185">Reference proteome</keyword>
<proteinExistence type="predicted"/>
<evidence type="ECO:0000313" key="3">
    <source>
        <dbReference type="Proteomes" id="UP000295083"/>
    </source>
</evidence>
<protein>
    <recommendedName>
        <fullName evidence="4">Cell surface protein</fullName>
    </recommendedName>
</protein>
<dbReference type="Proteomes" id="UP000295083">
    <property type="component" value="Unassembled WGS sequence"/>
</dbReference>
<feature type="compositionally biased region" description="Low complexity" evidence="1">
    <location>
        <begin position="70"/>
        <end position="89"/>
    </location>
</feature>
<feature type="compositionally biased region" description="Low complexity" evidence="1">
    <location>
        <begin position="34"/>
        <end position="58"/>
    </location>
</feature>
<feature type="compositionally biased region" description="Polar residues" evidence="1">
    <location>
        <begin position="322"/>
        <end position="338"/>
    </location>
</feature>
<feature type="compositionally biased region" description="Basic and acidic residues" evidence="1">
    <location>
        <begin position="182"/>
        <end position="192"/>
    </location>
</feature>
<dbReference type="PANTHER" id="PTHR39606:SF1">
    <property type="entry name" value="CELL SURFACE PROTEIN"/>
    <property type="match status" value="1"/>
</dbReference>
<dbReference type="EMBL" id="QAPG01000019">
    <property type="protein sequence ID" value="TDZ38023.1"/>
    <property type="molecule type" value="Genomic_DNA"/>
</dbReference>
<organism evidence="2 3">
    <name type="scientific">Colletotrichum spinosum</name>
    <dbReference type="NCBI Taxonomy" id="1347390"/>
    <lineage>
        <taxon>Eukaryota</taxon>
        <taxon>Fungi</taxon>
        <taxon>Dikarya</taxon>
        <taxon>Ascomycota</taxon>
        <taxon>Pezizomycotina</taxon>
        <taxon>Sordariomycetes</taxon>
        <taxon>Hypocreomycetidae</taxon>
        <taxon>Glomerellales</taxon>
        <taxon>Glomerellaceae</taxon>
        <taxon>Colletotrichum</taxon>
        <taxon>Colletotrichum orbiculare species complex</taxon>
    </lineage>
</organism>
<feature type="compositionally biased region" description="Basic and acidic residues" evidence="1">
    <location>
        <begin position="235"/>
        <end position="245"/>
    </location>
</feature>
<feature type="compositionally biased region" description="Basic and acidic residues" evidence="1">
    <location>
        <begin position="421"/>
        <end position="439"/>
    </location>
</feature>
<feature type="compositionally biased region" description="Gly residues" evidence="1">
    <location>
        <begin position="494"/>
        <end position="504"/>
    </location>
</feature>
<feature type="compositionally biased region" description="Basic and acidic residues" evidence="1">
    <location>
        <begin position="281"/>
        <end position="291"/>
    </location>
</feature>